<protein>
    <submittedName>
        <fullName evidence="1">Uncharacterized protein</fullName>
    </submittedName>
</protein>
<dbReference type="Gene3D" id="3.40.50.150">
    <property type="entry name" value="Vaccinia Virus protein VP39"/>
    <property type="match status" value="1"/>
</dbReference>
<dbReference type="OrthoDB" id="9791837at2"/>
<evidence type="ECO:0000313" key="2">
    <source>
        <dbReference type="Proteomes" id="UP000321746"/>
    </source>
</evidence>
<dbReference type="InterPro" id="IPR029063">
    <property type="entry name" value="SAM-dependent_MTases_sf"/>
</dbReference>
<gene>
    <name evidence="1" type="ORF">AOE01nite_28390</name>
</gene>
<dbReference type="Pfam" id="PF13489">
    <property type="entry name" value="Methyltransf_23"/>
    <property type="match status" value="1"/>
</dbReference>
<dbReference type="SUPFAM" id="SSF53335">
    <property type="entry name" value="S-adenosyl-L-methionine-dependent methyltransferases"/>
    <property type="match status" value="1"/>
</dbReference>
<name>A0A511XNU9_9PROT</name>
<dbReference type="RefSeq" id="WP_146891391.1">
    <property type="nucleotide sequence ID" value="NZ_BJYG01000047.1"/>
</dbReference>
<organism evidence="1 2">
    <name type="scientific">Acetobacter oeni</name>
    <dbReference type="NCBI Taxonomy" id="304077"/>
    <lineage>
        <taxon>Bacteria</taxon>
        <taxon>Pseudomonadati</taxon>
        <taxon>Pseudomonadota</taxon>
        <taxon>Alphaproteobacteria</taxon>
        <taxon>Acetobacterales</taxon>
        <taxon>Acetobacteraceae</taxon>
        <taxon>Acetobacter</taxon>
    </lineage>
</organism>
<accession>A0A511XNU9</accession>
<dbReference type="Proteomes" id="UP000321746">
    <property type="component" value="Unassembled WGS sequence"/>
</dbReference>
<dbReference type="CDD" id="cd02440">
    <property type="entry name" value="AdoMet_MTases"/>
    <property type="match status" value="1"/>
</dbReference>
<keyword evidence="2" id="KW-1185">Reference proteome</keyword>
<proteinExistence type="predicted"/>
<evidence type="ECO:0000313" key="1">
    <source>
        <dbReference type="EMBL" id="GEN64615.1"/>
    </source>
</evidence>
<dbReference type="EMBL" id="BJYG01000047">
    <property type="protein sequence ID" value="GEN64615.1"/>
    <property type="molecule type" value="Genomic_DNA"/>
</dbReference>
<sequence>MTSDDLKNGSSDLYNTAFYEDQATESLMSARTVLPELFRYHPAESVVDIGCGVGSWLRAAMENGATRGLGVDGDYVSPEQLLVGRDLFLPADLSAPGLGSVVAGRTAEARFDLAICLEVAEHLPFARSESFVEDLTGLSDVVLFSAAVPYQYGTGHINEQWPEFWALLFRRQGYLCFDFLRDRFWSSSDVKWWYAQNILVFVREDSEVFSRFSEETSDGPLARIHPSAWLASILYHWRPHRAAAAGLEEQDFDALTAAWASGRSDLPALKTVAHSSDDYETDPAAFPFTRTVLDSPETRISGTENTLTVAKETIGSLENALSEARRTTQESRAREESIKAECAEKTSENGLLSAANASLHVQVQRYIGELSVIGELRRELDQKTRECREISAANVELESGMKRRAREEMAVRDEFEKLSEGYNQIRKSTSWRVTFPLRVVRRLFGR</sequence>
<dbReference type="AlphaFoldDB" id="A0A511XNU9"/>
<comment type="caution">
    <text evidence="1">The sequence shown here is derived from an EMBL/GenBank/DDBJ whole genome shotgun (WGS) entry which is preliminary data.</text>
</comment>
<reference evidence="1 2" key="1">
    <citation type="submission" date="2019-07" db="EMBL/GenBank/DDBJ databases">
        <title>Whole genome shotgun sequence of Acetobacter oeni NBRC 105207.</title>
        <authorList>
            <person name="Hosoyama A."/>
            <person name="Uohara A."/>
            <person name="Ohji S."/>
            <person name="Ichikawa N."/>
        </authorList>
    </citation>
    <scope>NUCLEOTIDE SEQUENCE [LARGE SCALE GENOMIC DNA]</scope>
    <source>
        <strain evidence="1 2">NBRC 105207</strain>
    </source>
</reference>